<keyword evidence="6 7" id="KW-1015">Disulfide bond</keyword>
<comment type="caution">
    <text evidence="7">Lacks conserved residue(s) required for the propagation of feature annotation.</text>
</comment>
<evidence type="ECO:0000256" key="3">
    <source>
        <dbReference type="ARBA" id="ARBA00022737"/>
    </source>
</evidence>
<dbReference type="PANTHER" id="PTHR24270">
    <property type="entry name" value="LOW-DENSITY LIPOPROTEIN RECEPTOR-RELATED"/>
    <property type="match status" value="1"/>
</dbReference>
<dbReference type="PRINTS" id="PR00261">
    <property type="entry name" value="LDLRECEPTOR"/>
</dbReference>
<dbReference type="GO" id="GO:0016192">
    <property type="term" value="P:vesicle-mediated transport"/>
    <property type="evidence" value="ECO:0007669"/>
    <property type="project" value="UniProtKB-ARBA"/>
</dbReference>
<dbReference type="InterPro" id="IPR036055">
    <property type="entry name" value="LDL_receptor-like_sf"/>
</dbReference>
<evidence type="ECO:0000256" key="2">
    <source>
        <dbReference type="ARBA" id="ARBA00022692"/>
    </source>
</evidence>
<dbReference type="OrthoDB" id="6022531at2759"/>
<keyword evidence="3" id="KW-0677">Repeat</keyword>
<dbReference type="Proteomes" id="UP000267029">
    <property type="component" value="Unassembled WGS sequence"/>
</dbReference>
<dbReference type="STRING" id="53468.A0A0R3U5T5"/>
<gene>
    <name evidence="8" type="ORF">MCOS_LOCUS2097</name>
</gene>
<dbReference type="GO" id="GO:0005886">
    <property type="term" value="C:plasma membrane"/>
    <property type="evidence" value="ECO:0007669"/>
    <property type="project" value="TreeGrafter"/>
</dbReference>
<keyword evidence="9" id="KW-1185">Reference proteome</keyword>
<dbReference type="SUPFAM" id="SSF57424">
    <property type="entry name" value="LDL receptor-like module"/>
    <property type="match status" value="3"/>
</dbReference>
<organism evidence="8 9">
    <name type="scientific">Mesocestoides corti</name>
    <name type="common">Flatworm</name>
    <dbReference type="NCBI Taxonomy" id="53468"/>
    <lineage>
        <taxon>Eukaryota</taxon>
        <taxon>Metazoa</taxon>
        <taxon>Spiralia</taxon>
        <taxon>Lophotrochozoa</taxon>
        <taxon>Platyhelminthes</taxon>
        <taxon>Cestoda</taxon>
        <taxon>Eucestoda</taxon>
        <taxon>Cyclophyllidea</taxon>
        <taxon>Mesocestoididae</taxon>
        <taxon>Mesocestoides</taxon>
    </lineage>
</organism>
<keyword evidence="2" id="KW-0812">Transmembrane</keyword>
<keyword evidence="5" id="KW-0472">Membrane</keyword>
<comment type="subcellular location">
    <subcellularLocation>
        <location evidence="1">Membrane</location>
        <topology evidence="1">Single-pass membrane protein</topology>
    </subcellularLocation>
</comment>
<dbReference type="InterPro" id="IPR050685">
    <property type="entry name" value="LDLR"/>
</dbReference>
<evidence type="ECO:0000256" key="6">
    <source>
        <dbReference type="ARBA" id="ARBA00023157"/>
    </source>
</evidence>
<dbReference type="EMBL" id="UXSR01000316">
    <property type="protein sequence ID" value="VDD76094.1"/>
    <property type="molecule type" value="Genomic_DNA"/>
</dbReference>
<dbReference type="PROSITE" id="PS50068">
    <property type="entry name" value="LDLRA_2"/>
    <property type="match status" value="2"/>
</dbReference>
<feature type="disulfide bond" evidence="7">
    <location>
        <begin position="234"/>
        <end position="249"/>
    </location>
</feature>
<protein>
    <submittedName>
        <fullName evidence="8">Uncharacterized protein</fullName>
    </submittedName>
</protein>
<dbReference type="CDD" id="cd00112">
    <property type="entry name" value="LDLa"/>
    <property type="match status" value="2"/>
</dbReference>
<dbReference type="AlphaFoldDB" id="A0A0R3U5T5"/>
<name>A0A0R3U5T5_MESCO</name>
<proteinExistence type="predicted"/>
<dbReference type="SMART" id="SM00192">
    <property type="entry name" value="LDLa"/>
    <property type="match status" value="3"/>
</dbReference>
<evidence type="ECO:0000256" key="7">
    <source>
        <dbReference type="PROSITE-ProRule" id="PRU00124"/>
    </source>
</evidence>
<accession>A0A0R3U5T5</accession>
<keyword evidence="4" id="KW-1133">Transmembrane helix</keyword>
<dbReference type="InterPro" id="IPR002172">
    <property type="entry name" value="LDrepeatLR_classA_rpt"/>
</dbReference>
<evidence type="ECO:0000256" key="5">
    <source>
        <dbReference type="ARBA" id="ARBA00023136"/>
    </source>
</evidence>
<reference evidence="8 9" key="1">
    <citation type="submission" date="2018-10" db="EMBL/GenBank/DDBJ databases">
        <authorList>
            <consortium name="Pathogen Informatics"/>
        </authorList>
    </citation>
    <scope>NUCLEOTIDE SEQUENCE [LARGE SCALE GENOMIC DNA]</scope>
</reference>
<dbReference type="Pfam" id="PF00057">
    <property type="entry name" value="Ldl_recept_a"/>
    <property type="match status" value="1"/>
</dbReference>
<evidence type="ECO:0000313" key="9">
    <source>
        <dbReference type="Proteomes" id="UP000267029"/>
    </source>
</evidence>
<evidence type="ECO:0000313" key="8">
    <source>
        <dbReference type="EMBL" id="VDD76094.1"/>
    </source>
</evidence>
<evidence type="ECO:0000256" key="1">
    <source>
        <dbReference type="ARBA" id="ARBA00004167"/>
    </source>
</evidence>
<evidence type="ECO:0000256" key="4">
    <source>
        <dbReference type="ARBA" id="ARBA00022989"/>
    </source>
</evidence>
<dbReference type="Gene3D" id="4.10.400.10">
    <property type="entry name" value="Low-density Lipoprotein Receptor"/>
    <property type="match status" value="3"/>
</dbReference>
<sequence>MDLPMFEIISPTSALGLMFKMCHLIMKLLFSALFYASTLTPVKIPWHQGTRTIVYNSTLHGAWSSIFPEWTLNPRNNRPLLYKIFIHKIVLPGDVTSCKGDARLVISDVNNVSVTYCGSINNIELRILALQLSVKILTSSAFKEEIIVNISYDIIDPSSQSVSPVCGRQNGTDQRFWACDPKFRASTFSETVCVPSAEICDGIEQCPNGEDENLATCAILNEGTSNCLPFAKFCDGVPDCLSGFDEDRCGNTNNKTCPNETFLCQQDAKCLPQNKVCDGIQDCIDFHDESQFSCEWKKSHSDWIENVCLSFGVLCNGFVDCSDGYDENINLFNKYMYLGISRSTHSGA</sequence>